<keyword evidence="3" id="KW-1185">Reference proteome</keyword>
<protein>
    <submittedName>
        <fullName evidence="2">Uncharacterized protein</fullName>
    </submittedName>
</protein>
<accession>A0A4Y8VJI2</accession>
<gene>
    <name evidence="2" type="ORF">EXN75_08670</name>
</gene>
<evidence type="ECO:0000256" key="1">
    <source>
        <dbReference type="SAM" id="SignalP"/>
    </source>
</evidence>
<feature type="chain" id="PRO_5021267629" evidence="1">
    <location>
        <begin position="25"/>
        <end position="163"/>
    </location>
</feature>
<feature type="signal peptide" evidence="1">
    <location>
        <begin position="1"/>
        <end position="24"/>
    </location>
</feature>
<comment type="caution">
    <text evidence="2">The sequence shown here is derived from an EMBL/GenBank/DDBJ whole genome shotgun (WGS) entry which is preliminary data.</text>
</comment>
<name>A0A4Y8VJI2_9BACT</name>
<reference evidence="2 3" key="1">
    <citation type="submission" date="2019-02" db="EMBL/GenBank/DDBJ databases">
        <title>Draft Genome Sequence of the Prevotella sp. BCRC 81118, Isolated from Human Feces.</title>
        <authorList>
            <person name="Huang C.-H."/>
        </authorList>
    </citation>
    <scope>NUCLEOTIDE SEQUENCE [LARGE SCALE GENOMIC DNA]</scope>
    <source>
        <strain evidence="2 3">BCRC 81118</strain>
    </source>
</reference>
<keyword evidence="1" id="KW-0732">Signal</keyword>
<sequence>MKHLIKLFTLLVVMLLSVGFVSCSSDDDEPAEQPIAVTPANLDGVWKMTAWNNGQPMPEGTYCYVVFHRRDNTMEMYDNMNSMYAVHTTGSFFVKQDPYLGYIVGGTYDNGVGDWNQQYIVSNLYKSGSMIWTAKDDANDVCRYERCSEVPAEIIKEASDLKD</sequence>
<proteinExistence type="predicted"/>
<dbReference type="RefSeq" id="WP_118116014.1">
    <property type="nucleotide sequence ID" value="NZ_DAWCZC010000081.1"/>
</dbReference>
<dbReference type="OrthoDB" id="1001391at2"/>
<organism evidence="2 3">
    <name type="scientific">Segatella hominis</name>
    <dbReference type="NCBI Taxonomy" id="2518605"/>
    <lineage>
        <taxon>Bacteria</taxon>
        <taxon>Pseudomonadati</taxon>
        <taxon>Bacteroidota</taxon>
        <taxon>Bacteroidia</taxon>
        <taxon>Bacteroidales</taxon>
        <taxon>Prevotellaceae</taxon>
        <taxon>Segatella</taxon>
    </lineage>
</organism>
<evidence type="ECO:0000313" key="3">
    <source>
        <dbReference type="Proteomes" id="UP000297872"/>
    </source>
</evidence>
<dbReference type="PROSITE" id="PS51257">
    <property type="entry name" value="PROKAR_LIPOPROTEIN"/>
    <property type="match status" value="1"/>
</dbReference>
<dbReference type="AlphaFoldDB" id="A0A4Y8VJI2"/>
<evidence type="ECO:0000313" key="2">
    <source>
        <dbReference type="EMBL" id="TFH80591.1"/>
    </source>
</evidence>
<dbReference type="EMBL" id="SGVY01000019">
    <property type="protein sequence ID" value="TFH80591.1"/>
    <property type="molecule type" value="Genomic_DNA"/>
</dbReference>
<dbReference type="GeneID" id="302995360"/>
<dbReference type="Proteomes" id="UP000297872">
    <property type="component" value="Unassembled WGS sequence"/>
</dbReference>